<accession>A0ABW0GEH1</accession>
<dbReference type="EMBL" id="JBHSLC010000114">
    <property type="protein sequence ID" value="MFC5359457.1"/>
    <property type="molecule type" value="Genomic_DNA"/>
</dbReference>
<dbReference type="RefSeq" id="WP_376999499.1">
    <property type="nucleotide sequence ID" value="NZ_JBHSLC010000114.1"/>
</dbReference>
<dbReference type="InterPro" id="IPR011231">
    <property type="entry name" value="Phage_VT1-Sakai_H0018"/>
</dbReference>
<evidence type="ECO:0000313" key="2">
    <source>
        <dbReference type="Proteomes" id="UP001596166"/>
    </source>
</evidence>
<keyword evidence="2" id="KW-1185">Reference proteome</keyword>
<proteinExistence type="predicted"/>
<protein>
    <submittedName>
        <fullName evidence="1">DUF2190 family protein</fullName>
    </submittedName>
</protein>
<gene>
    <name evidence="1" type="ORF">ACFPMG_31120</name>
</gene>
<dbReference type="Pfam" id="PF09956">
    <property type="entry name" value="Phage_cement_2"/>
    <property type="match status" value="1"/>
</dbReference>
<dbReference type="Proteomes" id="UP001596166">
    <property type="component" value="Unassembled WGS sequence"/>
</dbReference>
<sequence length="114" mass="11262">MRNYVQPGASLDLVAPAGGVVSGQGFMVGGFFAVASTDAAEGKPVVGTLEGVFELPKRLSQTFASGGAVSWDVAAKRCDGPGSGKYPIGGAVEVAGNTASTVIVRLNGTTTSAA</sequence>
<dbReference type="PIRSF" id="PIRSF030771">
    <property type="entry name" value="UCP030771"/>
    <property type="match status" value="1"/>
</dbReference>
<reference evidence="2" key="1">
    <citation type="journal article" date="2019" name="Int. J. Syst. Evol. Microbiol.">
        <title>The Global Catalogue of Microorganisms (GCM) 10K type strain sequencing project: providing services to taxonomists for standard genome sequencing and annotation.</title>
        <authorList>
            <consortium name="The Broad Institute Genomics Platform"/>
            <consortium name="The Broad Institute Genome Sequencing Center for Infectious Disease"/>
            <person name="Wu L."/>
            <person name="Ma J."/>
        </authorList>
    </citation>
    <scope>NUCLEOTIDE SEQUENCE [LARGE SCALE GENOMIC DNA]</scope>
    <source>
        <strain evidence="2">CCUG 58760</strain>
    </source>
</reference>
<evidence type="ECO:0000313" key="1">
    <source>
        <dbReference type="EMBL" id="MFC5359457.1"/>
    </source>
</evidence>
<organism evidence="1 2">
    <name type="scientific">Azospirillum himalayense</name>
    <dbReference type="NCBI Taxonomy" id="654847"/>
    <lineage>
        <taxon>Bacteria</taxon>
        <taxon>Pseudomonadati</taxon>
        <taxon>Pseudomonadota</taxon>
        <taxon>Alphaproteobacteria</taxon>
        <taxon>Rhodospirillales</taxon>
        <taxon>Azospirillaceae</taxon>
        <taxon>Azospirillum</taxon>
    </lineage>
</organism>
<comment type="caution">
    <text evidence="1">The sequence shown here is derived from an EMBL/GenBank/DDBJ whole genome shotgun (WGS) entry which is preliminary data.</text>
</comment>
<name>A0ABW0GEH1_9PROT</name>